<dbReference type="EMBL" id="SNRW01048650">
    <property type="protein sequence ID" value="KAA6312721.1"/>
    <property type="molecule type" value="Genomic_DNA"/>
</dbReference>
<proteinExistence type="predicted"/>
<evidence type="ECO:0000313" key="1">
    <source>
        <dbReference type="EMBL" id="KAA6312721.1"/>
    </source>
</evidence>
<evidence type="ECO:0000313" key="2">
    <source>
        <dbReference type="Proteomes" id="UP000324800"/>
    </source>
</evidence>
<dbReference type="Proteomes" id="UP000324800">
    <property type="component" value="Unassembled WGS sequence"/>
</dbReference>
<sequence length="13" mass="1469">AHPAQIQLFLDIC</sequence>
<name>A0A5J4PVB8_9EUKA</name>
<reference evidence="1 2" key="1">
    <citation type="submission" date="2019-03" db="EMBL/GenBank/DDBJ databases">
        <title>Single cell metagenomics reveals metabolic interactions within the superorganism composed of flagellate Streblomastix strix and complex community of Bacteroidetes bacteria on its surface.</title>
        <authorList>
            <person name="Treitli S.C."/>
            <person name="Kolisko M."/>
            <person name="Husnik F."/>
            <person name="Keeling P."/>
            <person name="Hampl V."/>
        </authorList>
    </citation>
    <scope>NUCLEOTIDE SEQUENCE [LARGE SCALE GENOMIC DNA]</scope>
    <source>
        <strain evidence="1">ST1C</strain>
    </source>
</reference>
<comment type="caution">
    <text evidence="1">The sequence shown here is derived from an EMBL/GenBank/DDBJ whole genome shotgun (WGS) entry which is preliminary data.</text>
</comment>
<feature type="non-terminal residue" evidence="1">
    <location>
        <position position="1"/>
    </location>
</feature>
<organism evidence="1 2">
    <name type="scientific">Streblomastix strix</name>
    <dbReference type="NCBI Taxonomy" id="222440"/>
    <lineage>
        <taxon>Eukaryota</taxon>
        <taxon>Metamonada</taxon>
        <taxon>Preaxostyla</taxon>
        <taxon>Oxymonadida</taxon>
        <taxon>Streblomastigidae</taxon>
        <taxon>Streblomastix</taxon>
    </lineage>
</organism>
<accession>A0A5J4PVB8</accession>
<gene>
    <name evidence="1" type="ORF">EZS28_055877</name>
</gene>
<protein>
    <submittedName>
        <fullName evidence="1">Uncharacterized protein</fullName>
    </submittedName>
</protein>